<keyword evidence="1" id="KW-0472">Membrane</keyword>
<proteinExistence type="predicted"/>
<keyword evidence="1" id="KW-1133">Transmembrane helix</keyword>
<dbReference type="OrthoDB" id="3259206at2759"/>
<evidence type="ECO:0000313" key="2">
    <source>
        <dbReference type="EMBL" id="THU77532.1"/>
    </source>
</evidence>
<evidence type="ECO:0000313" key="3">
    <source>
        <dbReference type="Proteomes" id="UP000297245"/>
    </source>
</evidence>
<organism evidence="2 3">
    <name type="scientific">Dendrothele bispora (strain CBS 962.96)</name>
    <dbReference type="NCBI Taxonomy" id="1314807"/>
    <lineage>
        <taxon>Eukaryota</taxon>
        <taxon>Fungi</taxon>
        <taxon>Dikarya</taxon>
        <taxon>Basidiomycota</taxon>
        <taxon>Agaricomycotina</taxon>
        <taxon>Agaricomycetes</taxon>
        <taxon>Agaricomycetidae</taxon>
        <taxon>Agaricales</taxon>
        <taxon>Agaricales incertae sedis</taxon>
        <taxon>Dendrothele</taxon>
    </lineage>
</organism>
<dbReference type="Proteomes" id="UP000297245">
    <property type="component" value="Unassembled WGS sequence"/>
</dbReference>
<accession>A0A4S8KPE6</accession>
<reference evidence="2 3" key="1">
    <citation type="journal article" date="2019" name="Nat. Ecol. Evol.">
        <title>Megaphylogeny resolves global patterns of mushroom evolution.</title>
        <authorList>
            <person name="Varga T."/>
            <person name="Krizsan K."/>
            <person name="Foldi C."/>
            <person name="Dima B."/>
            <person name="Sanchez-Garcia M."/>
            <person name="Sanchez-Ramirez S."/>
            <person name="Szollosi G.J."/>
            <person name="Szarkandi J.G."/>
            <person name="Papp V."/>
            <person name="Albert L."/>
            <person name="Andreopoulos W."/>
            <person name="Angelini C."/>
            <person name="Antonin V."/>
            <person name="Barry K.W."/>
            <person name="Bougher N.L."/>
            <person name="Buchanan P."/>
            <person name="Buyck B."/>
            <person name="Bense V."/>
            <person name="Catcheside P."/>
            <person name="Chovatia M."/>
            <person name="Cooper J."/>
            <person name="Damon W."/>
            <person name="Desjardin D."/>
            <person name="Finy P."/>
            <person name="Geml J."/>
            <person name="Haridas S."/>
            <person name="Hughes K."/>
            <person name="Justo A."/>
            <person name="Karasinski D."/>
            <person name="Kautmanova I."/>
            <person name="Kiss B."/>
            <person name="Kocsube S."/>
            <person name="Kotiranta H."/>
            <person name="LaButti K.M."/>
            <person name="Lechner B.E."/>
            <person name="Liimatainen K."/>
            <person name="Lipzen A."/>
            <person name="Lukacs Z."/>
            <person name="Mihaltcheva S."/>
            <person name="Morgado L.N."/>
            <person name="Niskanen T."/>
            <person name="Noordeloos M.E."/>
            <person name="Ohm R.A."/>
            <person name="Ortiz-Santana B."/>
            <person name="Ovrebo C."/>
            <person name="Racz N."/>
            <person name="Riley R."/>
            <person name="Savchenko A."/>
            <person name="Shiryaev A."/>
            <person name="Soop K."/>
            <person name="Spirin V."/>
            <person name="Szebenyi C."/>
            <person name="Tomsovsky M."/>
            <person name="Tulloss R.E."/>
            <person name="Uehling J."/>
            <person name="Grigoriev I.V."/>
            <person name="Vagvolgyi C."/>
            <person name="Papp T."/>
            <person name="Martin F.M."/>
            <person name="Miettinen O."/>
            <person name="Hibbett D.S."/>
            <person name="Nagy L.G."/>
        </authorList>
    </citation>
    <scope>NUCLEOTIDE SEQUENCE [LARGE SCALE GENOMIC DNA]</scope>
    <source>
        <strain evidence="2 3">CBS 962.96</strain>
    </source>
</reference>
<protein>
    <submittedName>
        <fullName evidence="2">Uncharacterized protein</fullName>
    </submittedName>
</protein>
<feature type="transmembrane region" description="Helical" evidence="1">
    <location>
        <begin position="38"/>
        <end position="59"/>
    </location>
</feature>
<gene>
    <name evidence="2" type="ORF">K435DRAFT_786661</name>
</gene>
<sequence>MAGSTVGPLISEGEAVAGFLKDNSLIGHGPPTYLLTNLPLVVTNVVATLLIAYKAWIHYRQIVLNLESIGSTPSKVHKILLLLVESGAIYCVIMIAYMVITALPNLDLEVYEMAVTVIPSIAGIYPVLIILIAHFEKDESRGPSKSISTLEFAKHIPSHSTSFSSSLIPSSMGSRISGGIRTKDDLELHIMENQTKSQFGTQSNA</sequence>
<keyword evidence="1" id="KW-0812">Transmembrane</keyword>
<feature type="transmembrane region" description="Helical" evidence="1">
    <location>
        <begin position="79"/>
        <end position="101"/>
    </location>
</feature>
<dbReference type="EMBL" id="ML180411">
    <property type="protein sequence ID" value="THU77532.1"/>
    <property type="molecule type" value="Genomic_DNA"/>
</dbReference>
<evidence type="ECO:0000256" key="1">
    <source>
        <dbReference type="SAM" id="Phobius"/>
    </source>
</evidence>
<keyword evidence="3" id="KW-1185">Reference proteome</keyword>
<feature type="transmembrane region" description="Helical" evidence="1">
    <location>
        <begin position="113"/>
        <end position="135"/>
    </location>
</feature>
<dbReference type="AlphaFoldDB" id="A0A4S8KPE6"/>
<name>A0A4S8KPE6_DENBC</name>